<comment type="caution">
    <text evidence="2">The sequence shown here is derived from an EMBL/GenBank/DDBJ whole genome shotgun (WGS) entry which is preliminary data.</text>
</comment>
<dbReference type="PANTHER" id="PTHR43575:SF1">
    <property type="entry name" value="PROTEIN ABCI7, CHLOROPLASTIC"/>
    <property type="match status" value="1"/>
</dbReference>
<gene>
    <name evidence="2" type="ORF">UDIV_2660</name>
</gene>
<dbReference type="eggNOG" id="COG0719">
    <property type="taxonomic scope" value="Bacteria"/>
</dbReference>
<evidence type="ECO:0000313" key="2">
    <source>
        <dbReference type="EMBL" id="KEZ23613.1"/>
    </source>
</evidence>
<dbReference type="AlphaFoldDB" id="A0A084F071"/>
<sequence length="209" mass="23817">MEQTSKNKQLIVLEHNKDLEIDINPLEDELEQEIYMIDLFPGDSEINLKVNLKANSKSLIHVLILNFDQYKKKLTTHLMFDQHYAECENNVRVIGFNESTTAIQLNGTIGKNTRGNGVYQNINASLFDEAKVIGEPNLIINSNDVKAGHSLKVGSISQDILFYLQSRGISHYASIRLILESFFNEVFANFDDQIKDKYADIINSIFAKF</sequence>
<dbReference type="InterPro" id="IPR037284">
    <property type="entry name" value="SUF_FeS_clus_asmbl_SufBD_sf"/>
</dbReference>
<dbReference type="SUPFAM" id="SSF101960">
    <property type="entry name" value="Stabilizer of iron transporter SufD"/>
    <property type="match status" value="1"/>
</dbReference>
<reference evidence="2 3" key="1">
    <citation type="submission" date="2014-02" db="EMBL/GenBank/DDBJ databases">
        <title>Genome sequence of Ureaplasma diversum strain 246.</title>
        <authorList>
            <person name="Sirand-Pugnet P."/>
            <person name="Breton M."/>
            <person name="Dordet-Frisoni E."/>
            <person name="Baranowski E."/>
            <person name="Barre A."/>
            <person name="Couture C."/>
            <person name="Dupuy V."/>
            <person name="Gaurivaud P."/>
            <person name="Jacob D."/>
            <person name="Lemaitre C."/>
            <person name="Manso-Silvan L."/>
            <person name="Nikolski M."/>
            <person name="Nouvel L.-X."/>
            <person name="Poumarat F."/>
            <person name="Tardy F."/>
            <person name="Thebault P."/>
            <person name="Theil S."/>
            <person name="Citti C."/>
            <person name="Thiaucourt F."/>
            <person name="Blanchard A."/>
        </authorList>
    </citation>
    <scope>NUCLEOTIDE SEQUENCE [LARGE SCALE GENOMIC DNA]</scope>
    <source>
        <strain evidence="2 3">NCTC 246</strain>
    </source>
</reference>
<proteinExistence type="predicted"/>
<dbReference type="InterPro" id="IPR055346">
    <property type="entry name" value="Fe-S_cluster_assembly_SufBD"/>
</dbReference>
<dbReference type="EMBL" id="JFDP01000037">
    <property type="protein sequence ID" value="KEZ23613.1"/>
    <property type="molecule type" value="Genomic_DNA"/>
</dbReference>
<dbReference type="InterPro" id="IPR000825">
    <property type="entry name" value="SUF_FeS_clus_asmbl_SufBD_core"/>
</dbReference>
<evidence type="ECO:0000313" key="3">
    <source>
        <dbReference type="Proteomes" id="UP000028537"/>
    </source>
</evidence>
<dbReference type="RefSeq" id="WP_038102340.1">
    <property type="nucleotide sequence ID" value="NZ_JFDP01000037.1"/>
</dbReference>
<name>A0A084F071_9BACT</name>
<protein>
    <recommendedName>
        <fullName evidence="1">SUF system FeS cluster assembly SufBD core domain-containing protein</fullName>
    </recommendedName>
</protein>
<dbReference type="PANTHER" id="PTHR43575">
    <property type="entry name" value="PROTEIN ABCI7, CHLOROPLASTIC"/>
    <property type="match status" value="1"/>
</dbReference>
<dbReference type="OrthoDB" id="388236at2"/>
<feature type="domain" description="SUF system FeS cluster assembly SufBD core" evidence="1">
    <location>
        <begin position="48"/>
        <end position="182"/>
    </location>
</feature>
<dbReference type="GO" id="GO:0016226">
    <property type="term" value="P:iron-sulfur cluster assembly"/>
    <property type="evidence" value="ECO:0007669"/>
    <property type="project" value="InterPro"/>
</dbReference>
<organism evidence="2 3">
    <name type="scientific">Ureaplasma diversum NCTC 246</name>
    <dbReference type="NCBI Taxonomy" id="1188241"/>
    <lineage>
        <taxon>Bacteria</taxon>
        <taxon>Bacillati</taxon>
        <taxon>Mycoplasmatota</taxon>
        <taxon>Mycoplasmoidales</taxon>
        <taxon>Mycoplasmoidaceae</taxon>
        <taxon>Ureaplasma</taxon>
    </lineage>
</organism>
<keyword evidence="3" id="KW-1185">Reference proteome</keyword>
<dbReference type="Proteomes" id="UP000028537">
    <property type="component" value="Unassembled WGS sequence"/>
</dbReference>
<accession>A0A084F071</accession>
<evidence type="ECO:0000259" key="1">
    <source>
        <dbReference type="Pfam" id="PF01458"/>
    </source>
</evidence>
<dbReference type="Pfam" id="PF01458">
    <property type="entry name" value="SUFBD_core"/>
    <property type="match status" value="1"/>
</dbReference>